<dbReference type="EMBL" id="JAULSX010000007">
    <property type="protein sequence ID" value="KAK3488163.1"/>
    <property type="molecule type" value="Genomic_DNA"/>
</dbReference>
<dbReference type="GO" id="GO:0006271">
    <property type="term" value="P:DNA strand elongation involved in DNA replication"/>
    <property type="evidence" value="ECO:0007669"/>
    <property type="project" value="TreeGrafter"/>
</dbReference>
<dbReference type="GO" id="GO:0043625">
    <property type="term" value="C:delta DNA polymerase complex"/>
    <property type="evidence" value="ECO:0007669"/>
    <property type="project" value="InterPro"/>
</dbReference>
<dbReference type="Pfam" id="PF09507">
    <property type="entry name" value="CDC27"/>
    <property type="match status" value="1"/>
</dbReference>
<gene>
    <name evidence="6" type="ORF">B0T23DRAFT_223535</name>
</gene>
<dbReference type="PANTHER" id="PTHR17598">
    <property type="entry name" value="DNA POLYMERASE DELTA SUBUNIT 3"/>
    <property type="match status" value="1"/>
</dbReference>
<dbReference type="RefSeq" id="XP_062690290.1">
    <property type="nucleotide sequence ID" value="XM_062833772.1"/>
</dbReference>
<dbReference type="AlphaFoldDB" id="A0AAJ0I2K7"/>
<keyword evidence="7" id="KW-1185">Reference proteome</keyword>
<dbReference type="GO" id="GO:1904161">
    <property type="term" value="P:DNA synthesis involved in UV-damage excision repair"/>
    <property type="evidence" value="ECO:0007669"/>
    <property type="project" value="TreeGrafter"/>
</dbReference>
<keyword evidence="3" id="KW-0235">DNA replication</keyword>
<reference evidence="6 7" key="1">
    <citation type="journal article" date="2023" name="Mol. Phylogenet. Evol.">
        <title>Genome-scale phylogeny and comparative genomics of the fungal order Sordariales.</title>
        <authorList>
            <person name="Hensen N."/>
            <person name="Bonometti L."/>
            <person name="Westerberg I."/>
            <person name="Brannstrom I.O."/>
            <person name="Guillou S."/>
            <person name="Cros-Aarteil S."/>
            <person name="Calhoun S."/>
            <person name="Haridas S."/>
            <person name="Kuo A."/>
            <person name="Mondo S."/>
            <person name="Pangilinan J."/>
            <person name="Riley R."/>
            <person name="LaButti K."/>
            <person name="Andreopoulos B."/>
            <person name="Lipzen A."/>
            <person name="Chen C."/>
            <person name="Yan M."/>
            <person name="Daum C."/>
            <person name="Ng V."/>
            <person name="Clum A."/>
            <person name="Steindorff A."/>
            <person name="Ohm R.A."/>
            <person name="Martin F."/>
            <person name="Silar P."/>
            <person name="Natvig D.O."/>
            <person name="Lalanne C."/>
            <person name="Gautier V."/>
            <person name="Ament-Velasquez S.L."/>
            <person name="Kruys A."/>
            <person name="Hutchinson M.I."/>
            <person name="Powell A.J."/>
            <person name="Barry K."/>
            <person name="Miller A.N."/>
            <person name="Grigoriev I.V."/>
            <person name="Debuchy R."/>
            <person name="Gladieux P."/>
            <person name="Hiltunen Thoren M."/>
            <person name="Johannesson H."/>
        </authorList>
    </citation>
    <scope>NUCLEOTIDE SEQUENCE [LARGE SCALE GENOMIC DNA]</scope>
    <source>
        <strain evidence="6 7">FGSC 10403</strain>
    </source>
</reference>
<dbReference type="PANTHER" id="PTHR17598:SF13">
    <property type="entry name" value="DNA POLYMERASE DELTA SUBUNIT 3"/>
    <property type="match status" value="1"/>
</dbReference>
<feature type="compositionally biased region" description="Basic residues" evidence="5">
    <location>
        <begin position="366"/>
        <end position="376"/>
    </location>
</feature>
<feature type="compositionally biased region" description="Low complexity" evidence="5">
    <location>
        <begin position="172"/>
        <end position="195"/>
    </location>
</feature>
<dbReference type="GO" id="GO:0006297">
    <property type="term" value="P:nucleotide-excision repair, DNA gap filling"/>
    <property type="evidence" value="ECO:0007669"/>
    <property type="project" value="TreeGrafter"/>
</dbReference>
<dbReference type="GO" id="GO:0003887">
    <property type="term" value="F:DNA-directed DNA polymerase activity"/>
    <property type="evidence" value="ECO:0007669"/>
    <property type="project" value="TreeGrafter"/>
</dbReference>
<feature type="compositionally biased region" description="Low complexity" evidence="5">
    <location>
        <begin position="216"/>
        <end position="231"/>
    </location>
</feature>
<dbReference type="InterPro" id="IPR041913">
    <property type="entry name" value="POLD3_sf"/>
</dbReference>
<evidence type="ECO:0000256" key="3">
    <source>
        <dbReference type="ARBA" id="ARBA00022705"/>
    </source>
</evidence>
<feature type="region of interest" description="Disordered" evidence="5">
    <location>
        <begin position="147"/>
        <end position="376"/>
    </location>
</feature>
<evidence type="ECO:0000256" key="4">
    <source>
        <dbReference type="ARBA" id="ARBA00023242"/>
    </source>
</evidence>
<comment type="caution">
    <text evidence="6">The sequence shown here is derived from an EMBL/GenBank/DDBJ whole genome shotgun (WGS) entry which is preliminary data.</text>
</comment>
<feature type="compositionally biased region" description="Acidic residues" evidence="5">
    <location>
        <begin position="314"/>
        <end position="340"/>
    </location>
</feature>
<feature type="compositionally biased region" description="Basic and acidic residues" evidence="5">
    <location>
        <begin position="343"/>
        <end position="357"/>
    </location>
</feature>
<evidence type="ECO:0000256" key="1">
    <source>
        <dbReference type="ARBA" id="ARBA00004123"/>
    </source>
</evidence>
<evidence type="ECO:0000256" key="5">
    <source>
        <dbReference type="SAM" id="MobiDB-lite"/>
    </source>
</evidence>
<organism evidence="6 7">
    <name type="scientific">Neurospora hispaniola</name>
    <dbReference type="NCBI Taxonomy" id="588809"/>
    <lineage>
        <taxon>Eukaryota</taxon>
        <taxon>Fungi</taxon>
        <taxon>Dikarya</taxon>
        <taxon>Ascomycota</taxon>
        <taxon>Pezizomycotina</taxon>
        <taxon>Sordariomycetes</taxon>
        <taxon>Sordariomycetidae</taxon>
        <taxon>Sordariales</taxon>
        <taxon>Sordariaceae</taxon>
        <taxon>Neurospora</taxon>
    </lineage>
</organism>
<name>A0AAJ0I2K7_9PEZI</name>
<evidence type="ECO:0000313" key="7">
    <source>
        <dbReference type="Proteomes" id="UP001285908"/>
    </source>
</evidence>
<evidence type="ECO:0000313" key="6">
    <source>
        <dbReference type="EMBL" id="KAK3488163.1"/>
    </source>
</evidence>
<feature type="compositionally biased region" description="Low complexity" evidence="5">
    <location>
        <begin position="266"/>
        <end position="277"/>
    </location>
</feature>
<protein>
    <recommendedName>
        <fullName evidence="2">DNA polymerase delta subunit 3</fullName>
    </recommendedName>
</protein>
<dbReference type="Proteomes" id="UP001285908">
    <property type="component" value="Unassembled WGS sequence"/>
</dbReference>
<keyword evidence="4" id="KW-0539">Nucleus</keyword>
<comment type="subcellular location">
    <subcellularLocation>
        <location evidence="1">Nucleus</location>
    </subcellularLocation>
</comment>
<feature type="region of interest" description="Disordered" evidence="5">
    <location>
        <begin position="395"/>
        <end position="441"/>
    </location>
</feature>
<sequence>MEDYKTYLAENILSEDKVVTYRLLSRALRVHPNIAKQMLYDFHKTQSSKKPGTVYATYLLYGIKKSVQNQNGNAMDIDLPSSLPDADPVDDEEVPSYTLVLVQEERLADVLKEYETISSIHVYSVGPHPAKDLTLLVDAAQGALAIKDDAKKPRPRPIVNSHVRRRERKGLGLKAAAPAKQESKTKAAPTKTAPAKPSPAPAPAAAPAKPQEESKSAAPAMEPEAPTATTKKPAPSLKRNTSAVSGIMQAFSKAASLPKKAKTSEKSTTAAEETPAALSDDGEDDDDVPLPKPGAISTRKSKKEREEELRRMMEDDEDEDMEETADSPAPEEEEEEEPIVEEPPAKAEVAKEEEKEIVTTSGDGRRHGKRRVMKKKQIMDDQGYLVTIQEPAWESFSEDEAPPAAKPKPKVANSALPAAAGKAKKPAPKGQGNIMSFFSKK</sequence>
<evidence type="ECO:0000256" key="2">
    <source>
        <dbReference type="ARBA" id="ARBA00017589"/>
    </source>
</evidence>
<dbReference type="GeneID" id="87871394"/>
<feature type="compositionally biased region" description="Basic and acidic residues" evidence="5">
    <location>
        <begin position="303"/>
        <end position="313"/>
    </location>
</feature>
<dbReference type="Gene3D" id="3.90.1030.20">
    <property type="entry name" value="DNA polymerase delta, p66 (Cdc27) subunit, wHTH domain"/>
    <property type="match status" value="1"/>
</dbReference>
<proteinExistence type="predicted"/>
<accession>A0AAJ0I2K7</accession>
<dbReference type="InterPro" id="IPR019038">
    <property type="entry name" value="POLD3"/>
</dbReference>